<feature type="region of interest" description="Disordered" evidence="1">
    <location>
        <begin position="1"/>
        <end position="24"/>
    </location>
</feature>
<dbReference type="Proteomes" id="UP001066276">
    <property type="component" value="Chromosome 6"/>
</dbReference>
<dbReference type="AlphaFoldDB" id="A0AAV7QLN8"/>
<gene>
    <name evidence="2" type="ORF">NDU88_005786</name>
</gene>
<evidence type="ECO:0000256" key="1">
    <source>
        <dbReference type="SAM" id="MobiDB-lite"/>
    </source>
</evidence>
<sequence>MARAQCGGAARVSGNRDVPPVSGRRECSCATRLLIQRGIPIYILLGSGSTTPMIFPSPWRQPRCSSPPHLPLVWCFVFLSLPGSALGRGVLASGAAACGCTLAAIRQWLARAEGAWCKSRALRSSLLRGYLRL</sequence>
<dbReference type="EMBL" id="JANPWB010000010">
    <property type="protein sequence ID" value="KAJ1139413.1"/>
    <property type="molecule type" value="Genomic_DNA"/>
</dbReference>
<accession>A0AAV7QLN8</accession>
<evidence type="ECO:0000313" key="3">
    <source>
        <dbReference type="Proteomes" id="UP001066276"/>
    </source>
</evidence>
<name>A0AAV7QLN8_PLEWA</name>
<protein>
    <submittedName>
        <fullName evidence="2">Uncharacterized protein</fullName>
    </submittedName>
</protein>
<keyword evidence="3" id="KW-1185">Reference proteome</keyword>
<reference evidence="2" key="1">
    <citation type="journal article" date="2022" name="bioRxiv">
        <title>Sequencing and chromosome-scale assembly of the giantPleurodeles waltlgenome.</title>
        <authorList>
            <person name="Brown T."/>
            <person name="Elewa A."/>
            <person name="Iarovenko S."/>
            <person name="Subramanian E."/>
            <person name="Araus A.J."/>
            <person name="Petzold A."/>
            <person name="Susuki M."/>
            <person name="Suzuki K.-i.T."/>
            <person name="Hayashi T."/>
            <person name="Toyoda A."/>
            <person name="Oliveira C."/>
            <person name="Osipova E."/>
            <person name="Leigh N.D."/>
            <person name="Simon A."/>
            <person name="Yun M.H."/>
        </authorList>
    </citation>
    <scope>NUCLEOTIDE SEQUENCE</scope>
    <source>
        <strain evidence="2">20211129_DDA</strain>
        <tissue evidence="2">Liver</tissue>
    </source>
</reference>
<proteinExistence type="predicted"/>
<organism evidence="2 3">
    <name type="scientific">Pleurodeles waltl</name>
    <name type="common">Iberian ribbed newt</name>
    <dbReference type="NCBI Taxonomy" id="8319"/>
    <lineage>
        <taxon>Eukaryota</taxon>
        <taxon>Metazoa</taxon>
        <taxon>Chordata</taxon>
        <taxon>Craniata</taxon>
        <taxon>Vertebrata</taxon>
        <taxon>Euteleostomi</taxon>
        <taxon>Amphibia</taxon>
        <taxon>Batrachia</taxon>
        <taxon>Caudata</taxon>
        <taxon>Salamandroidea</taxon>
        <taxon>Salamandridae</taxon>
        <taxon>Pleurodelinae</taxon>
        <taxon>Pleurodeles</taxon>
    </lineage>
</organism>
<comment type="caution">
    <text evidence="2">The sequence shown here is derived from an EMBL/GenBank/DDBJ whole genome shotgun (WGS) entry which is preliminary data.</text>
</comment>
<evidence type="ECO:0000313" key="2">
    <source>
        <dbReference type="EMBL" id="KAJ1139413.1"/>
    </source>
</evidence>